<evidence type="ECO:0000313" key="2">
    <source>
        <dbReference type="Proteomes" id="UP000646365"/>
    </source>
</evidence>
<accession>A0A8J2Z0V8</accession>
<reference evidence="1" key="2">
    <citation type="submission" date="2020-09" db="EMBL/GenBank/DDBJ databases">
        <authorList>
            <person name="Sun Q."/>
            <person name="Zhou Y."/>
        </authorList>
    </citation>
    <scope>NUCLEOTIDE SEQUENCE</scope>
    <source>
        <strain evidence="1">CGMCC 1.15725</strain>
    </source>
</reference>
<dbReference type="EMBL" id="BMJQ01000027">
    <property type="protein sequence ID" value="GGF48432.1"/>
    <property type="molecule type" value="Genomic_DNA"/>
</dbReference>
<dbReference type="Proteomes" id="UP000646365">
    <property type="component" value="Unassembled WGS sequence"/>
</dbReference>
<dbReference type="AlphaFoldDB" id="A0A8J2Z0V8"/>
<sequence length="67" mass="6620">MASPPPTIADIVAIARGGARIEVSAAVEARIAAAHGAGAALNAPVVHLVQPKDLLIAHPPPGRCAVT</sequence>
<organism evidence="1 2">
    <name type="scientific">Aliidongia dinghuensis</name>
    <dbReference type="NCBI Taxonomy" id="1867774"/>
    <lineage>
        <taxon>Bacteria</taxon>
        <taxon>Pseudomonadati</taxon>
        <taxon>Pseudomonadota</taxon>
        <taxon>Alphaproteobacteria</taxon>
        <taxon>Rhodospirillales</taxon>
        <taxon>Dongiaceae</taxon>
        <taxon>Aliidongia</taxon>
    </lineage>
</organism>
<reference evidence="1" key="1">
    <citation type="journal article" date="2014" name="Int. J. Syst. Evol. Microbiol.">
        <title>Complete genome sequence of Corynebacterium casei LMG S-19264T (=DSM 44701T), isolated from a smear-ripened cheese.</title>
        <authorList>
            <consortium name="US DOE Joint Genome Institute (JGI-PGF)"/>
            <person name="Walter F."/>
            <person name="Albersmeier A."/>
            <person name="Kalinowski J."/>
            <person name="Ruckert C."/>
        </authorList>
    </citation>
    <scope>NUCLEOTIDE SEQUENCE</scope>
    <source>
        <strain evidence="1">CGMCC 1.15725</strain>
    </source>
</reference>
<name>A0A8J2Z0V8_9PROT</name>
<keyword evidence="2" id="KW-1185">Reference proteome</keyword>
<proteinExistence type="predicted"/>
<comment type="caution">
    <text evidence="1">The sequence shown here is derived from an EMBL/GenBank/DDBJ whole genome shotgun (WGS) entry which is preliminary data.</text>
</comment>
<protein>
    <submittedName>
        <fullName evidence="1">Uncharacterized protein</fullName>
    </submittedName>
</protein>
<evidence type="ECO:0000313" key="1">
    <source>
        <dbReference type="EMBL" id="GGF48432.1"/>
    </source>
</evidence>
<gene>
    <name evidence="1" type="ORF">GCM10011611_63550</name>
</gene>